<dbReference type="Pfam" id="PF02118">
    <property type="entry name" value="Srg"/>
    <property type="match status" value="1"/>
</dbReference>
<accession>A0A0N5B929</accession>
<feature type="transmembrane region" description="Helical" evidence="6">
    <location>
        <begin position="133"/>
        <end position="151"/>
    </location>
</feature>
<dbReference type="WBParaSite" id="SPAL_0000255020.1">
    <property type="protein sequence ID" value="SPAL_0000255020.1"/>
    <property type="gene ID" value="SPAL_0000255020"/>
</dbReference>
<dbReference type="SUPFAM" id="SSF81321">
    <property type="entry name" value="Family A G protein-coupled receptor-like"/>
    <property type="match status" value="1"/>
</dbReference>
<feature type="transmembrane region" description="Helical" evidence="6">
    <location>
        <begin position="218"/>
        <end position="238"/>
    </location>
</feature>
<dbReference type="InterPro" id="IPR000609">
    <property type="entry name" value="7TM_GPCR_serpentine_rcpt_Srg"/>
</dbReference>
<evidence type="ECO:0000256" key="4">
    <source>
        <dbReference type="ARBA" id="ARBA00022989"/>
    </source>
</evidence>
<dbReference type="InterPro" id="IPR017452">
    <property type="entry name" value="GPCR_Rhodpsn_7TM"/>
</dbReference>
<evidence type="ECO:0000313" key="8">
    <source>
        <dbReference type="Proteomes" id="UP000046392"/>
    </source>
</evidence>
<feature type="transmembrane region" description="Helical" evidence="6">
    <location>
        <begin position="13"/>
        <end position="31"/>
    </location>
</feature>
<dbReference type="AlphaFoldDB" id="A0A0N5B929"/>
<evidence type="ECO:0000313" key="9">
    <source>
        <dbReference type="WBParaSite" id="SPAL_0000255020.1"/>
    </source>
</evidence>
<dbReference type="PANTHER" id="PTHR31748:SF1">
    <property type="entry name" value="SERPENTINE RECEPTOR, CLASS V"/>
    <property type="match status" value="1"/>
</dbReference>
<dbReference type="Gene3D" id="1.20.1070.10">
    <property type="entry name" value="Rhodopsin 7-helix transmembrane proteins"/>
    <property type="match status" value="1"/>
</dbReference>
<organism evidence="8 9">
    <name type="scientific">Strongyloides papillosus</name>
    <name type="common">Intestinal threadworm</name>
    <dbReference type="NCBI Taxonomy" id="174720"/>
    <lineage>
        <taxon>Eukaryota</taxon>
        <taxon>Metazoa</taxon>
        <taxon>Ecdysozoa</taxon>
        <taxon>Nematoda</taxon>
        <taxon>Chromadorea</taxon>
        <taxon>Rhabditida</taxon>
        <taxon>Tylenchina</taxon>
        <taxon>Panagrolaimomorpha</taxon>
        <taxon>Strongyloidoidea</taxon>
        <taxon>Strongyloididae</taxon>
        <taxon>Strongyloides</taxon>
    </lineage>
</organism>
<dbReference type="Proteomes" id="UP000046392">
    <property type="component" value="Unplaced"/>
</dbReference>
<evidence type="ECO:0000256" key="5">
    <source>
        <dbReference type="ARBA" id="ARBA00023136"/>
    </source>
</evidence>
<reference evidence="9" key="1">
    <citation type="submission" date="2017-02" db="UniProtKB">
        <authorList>
            <consortium name="WormBaseParasite"/>
        </authorList>
    </citation>
    <scope>IDENTIFICATION</scope>
</reference>
<keyword evidence="3 6" id="KW-0812">Transmembrane</keyword>
<evidence type="ECO:0000256" key="6">
    <source>
        <dbReference type="RuleBase" id="RU280813"/>
    </source>
</evidence>
<comment type="subcellular location">
    <subcellularLocation>
        <location evidence="1">Membrane</location>
        <topology evidence="1">Multi-pass membrane protein</topology>
    </subcellularLocation>
</comment>
<dbReference type="PROSITE" id="PS50262">
    <property type="entry name" value="G_PROTEIN_RECEP_F1_2"/>
    <property type="match status" value="1"/>
</dbReference>
<protein>
    <recommendedName>
        <fullName evidence="6">Serpentine receptor class gamma</fullName>
    </recommendedName>
</protein>
<keyword evidence="4 6" id="KW-1133">Transmembrane helix</keyword>
<feature type="transmembrane region" description="Helical" evidence="6">
    <location>
        <begin position="87"/>
        <end position="113"/>
    </location>
</feature>
<dbReference type="GO" id="GO:0007606">
    <property type="term" value="P:sensory perception of chemical stimulus"/>
    <property type="evidence" value="ECO:0007669"/>
    <property type="project" value="UniProtKB-UniRule"/>
</dbReference>
<evidence type="ECO:0000256" key="3">
    <source>
        <dbReference type="ARBA" id="ARBA00022692"/>
    </source>
</evidence>
<sequence>MVDIILVTDIIQFIYKIPTIFLMILSVYLILKEVKKKNVHFNKQFYTLVVFKLLNDVYFIITNYALFKIPRLGFFKNFFEKNDWIAALYYVLSAQQTMFMFLITFLVSINRYVAVKYPTKYQRYFSKSKRIKILIFFIVLSTLIGLGNIPFKPEYRMFDFAGAFIPYFTLKEVIYYQMFYTVFLFGILSIATCIFNAKAIFELRKHKQIAGYYKKETYNILYSIFIFITLSIVETFYISILYKINSLRYIFHFIIVIGFDLSSVGDYYFLIFTRIELRNEMRNIFRCCKKSTSKVDVKIFYRRNPTSNTKSIR</sequence>
<keyword evidence="5 6" id="KW-0472">Membrane</keyword>
<dbReference type="PANTHER" id="PTHR31748">
    <property type="entry name" value="SERPENTINE RECEPTOR, CLASS V"/>
    <property type="match status" value="1"/>
</dbReference>
<keyword evidence="8" id="KW-1185">Reference proteome</keyword>
<feature type="transmembrane region" description="Helical" evidence="6">
    <location>
        <begin position="250"/>
        <end position="272"/>
    </location>
</feature>
<feature type="transmembrane region" description="Helical" evidence="6">
    <location>
        <begin position="174"/>
        <end position="197"/>
    </location>
</feature>
<evidence type="ECO:0000256" key="1">
    <source>
        <dbReference type="ARBA" id="ARBA00004141"/>
    </source>
</evidence>
<proteinExistence type="inferred from homology"/>
<dbReference type="GO" id="GO:0016020">
    <property type="term" value="C:membrane"/>
    <property type="evidence" value="ECO:0007669"/>
    <property type="project" value="UniProtKB-SubCell"/>
</dbReference>
<comment type="similarity">
    <text evidence="2 6">Belongs to the nematode receptor-like protein srg family.</text>
</comment>
<name>A0A0N5B929_STREA</name>
<feature type="domain" description="G-protein coupled receptors family 1 profile" evidence="7">
    <location>
        <begin position="22"/>
        <end position="269"/>
    </location>
</feature>
<evidence type="ECO:0000259" key="7">
    <source>
        <dbReference type="PROSITE" id="PS50262"/>
    </source>
</evidence>
<evidence type="ECO:0000256" key="2">
    <source>
        <dbReference type="ARBA" id="ARBA00005692"/>
    </source>
</evidence>
<feature type="transmembrane region" description="Helical" evidence="6">
    <location>
        <begin position="45"/>
        <end position="67"/>
    </location>
</feature>
<dbReference type="GO" id="GO:0004888">
    <property type="term" value="F:transmembrane signaling receptor activity"/>
    <property type="evidence" value="ECO:0007669"/>
    <property type="project" value="InterPro"/>
</dbReference>
<dbReference type="CDD" id="cd00637">
    <property type="entry name" value="7tm_classA_rhodopsin-like"/>
    <property type="match status" value="1"/>
</dbReference>